<evidence type="ECO:0000256" key="1">
    <source>
        <dbReference type="ARBA" id="ARBA00004123"/>
    </source>
</evidence>
<dbReference type="InterPro" id="IPR035979">
    <property type="entry name" value="RBD_domain_sf"/>
</dbReference>
<dbReference type="GO" id="GO:0003723">
    <property type="term" value="F:RNA binding"/>
    <property type="evidence" value="ECO:0007669"/>
    <property type="project" value="UniProtKB-UniRule"/>
</dbReference>
<keyword evidence="2" id="KW-0597">Phosphoprotein</keyword>
<dbReference type="AlphaFoldDB" id="A0A672KLB3"/>
<dbReference type="PROSITE" id="PS50102">
    <property type="entry name" value="RRM"/>
    <property type="match status" value="1"/>
</dbReference>
<keyword evidence="5" id="KW-0010">Activator</keyword>
<dbReference type="Gene3D" id="3.30.70.330">
    <property type="match status" value="1"/>
</dbReference>
<protein>
    <submittedName>
        <fullName evidence="11">Peroxisome proliferator-activated receptor gamma coactivator-related protein 1-like</fullName>
    </submittedName>
</protein>
<dbReference type="GeneID" id="107564568"/>
<dbReference type="InterPro" id="IPR034605">
    <property type="entry name" value="PGC-1"/>
</dbReference>
<keyword evidence="6" id="KW-0804">Transcription</keyword>
<reference evidence="11" key="1">
    <citation type="submission" date="2025-08" db="UniProtKB">
        <authorList>
            <consortium name="Ensembl"/>
        </authorList>
    </citation>
    <scope>IDENTIFICATION</scope>
</reference>
<evidence type="ECO:0000256" key="3">
    <source>
        <dbReference type="ARBA" id="ARBA00022884"/>
    </source>
</evidence>
<dbReference type="SUPFAM" id="SSF54928">
    <property type="entry name" value="RNA-binding domain, RBD"/>
    <property type="match status" value="1"/>
</dbReference>
<accession>A0A672KLB3</accession>
<dbReference type="Pfam" id="PF00076">
    <property type="entry name" value="RRM_1"/>
    <property type="match status" value="1"/>
</dbReference>
<evidence type="ECO:0000256" key="7">
    <source>
        <dbReference type="ARBA" id="ARBA00023242"/>
    </source>
</evidence>
<dbReference type="InterPro" id="IPR000504">
    <property type="entry name" value="RRM_dom"/>
</dbReference>
<feature type="compositionally biased region" description="Basic and acidic residues" evidence="9">
    <location>
        <begin position="210"/>
        <end position="220"/>
    </location>
</feature>
<sequence>MAAPHGAKLKDLKCNLTDCPAAQAHQGSQVEFMKRDVPVFELDVGRISDALHGSLDPSILSIFQEKTPTNSMESEASLLSALTEMLDSVDVETLSPFDTLPDAEIFSAQKGSDHTEVVMSDRQLRPRRYLGTQSESSQRGDDEKKSRSVRTFRIESDPIFPQDCRDLLADLVRHMHPYCVRTEKETRVCAEEEEEGFVDVEGYEEQEENILDRSGKDSNPKAEPNAQNENTDRRVKKTVTFALNLISVHEIPPDDEETSESTSCKNDITSSQKPKALSLDQYRLLRQKKPPLEDKRMDFRTKWPSLPELPNKELPPILDPNTWTSPSKDARKAVGLLIDPPNPVLVPLKPTRHTNSEPDACVSCEEGRVSEVKPETLERRPKQTMCGEIGIEAADLTSLLEQFETRGLTPPGTPPHQIWRPLASVKGTKHESIKPSPSKTIQIIEPRPLPRSKTHSKPSLPTFTPALNPARAFLDHDYCGIEGGNTSFAHTVLLSPDSSPCRMEAFEEAESLRGRGLHFSSHSPSLLDRGRLKRRGYECGYWRSNSSSCSSSSSSSSRSRSPSPPRTSPRCRSRHSGSSSSSRSSSRSPSRSPPRKRGRRCSRSLRRSRSGSRSPEPDWRWTRRRQKELNRRHEEAREQQKAIEERRVVYVGGIRGSMSPSDLKDRFSLFGKVEDCAVHLRSHGDNYGFVTYHSTDDAYAAIESGGKLRRPDELPFDICFGGRRQFCKSNYADLDSSRDVDPTSRSRCESFDFDTLLKQAQRGLKS</sequence>
<evidence type="ECO:0000259" key="10">
    <source>
        <dbReference type="PROSITE" id="PS50102"/>
    </source>
</evidence>
<feature type="domain" description="RRM" evidence="10">
    <location>
        <begin position="647"/>
        <end position="724"/>
    </location>
</feature>
<evidence type="ECO:0000256" key="6">
    <source>
        <dbReference type="ARBA" id="ARBA00023163"/>
    </source>
</evidence>
<dbReference type="InterPro" id="IPR012677">
    <property type="entry name" value="Nucleotide-bd_a/b_plait_sf"/>
</dbReference>
<dbReference type="RefSeq" id="XP_016105160.1">
    <property type="nucleotide sequence ID" value="XM_016249674.1"/>
</dbReference>
<evidence type="ECO:0000256" key="8">
    <source>
        <dbReference type="PROSITE-ProRule" id="PRU00176"/>
    </source>
</evidence>
<evidence type="ECO:0000256" key="4">
    <source>
        <dbReference type="ARBA" id="ARBA00023015"/>
    </source>
</evidence>
<dbReference type="GO" id="GO:0045944">
    <property type="term" value="P:positive regulation of transcription by RNA polymerase II"/>
    <property type="evidence" value="ECO:0007669"/>
    <property type="project" value="TreeGrafter"/>
</dbReference>
<feature type="compositionally biased region" description="Basic and acidic residues" evidence="9">
    <location>
        <begin position="138"/>
        <end position="149"/>
    </location>
</feature>
<evidence type="ECO:0000313" key="12">
    <source>
        <dbReference type="Proteomes" id="UP000472262"/>
    </source>
</evidence>
<comment type="subcellular location">
    <subcellularLocation>
        <location evidence="1">Nucleus</location>
    </subcellularLocation>
</comment>
<gene>
    <name evidence="11" type="primary">LOC107564568</name>
</gene>
<feature type="compositionally biased region" description="Polar residues" evidence="9">
    <location>
        <begin position="260"/>
        <end position="273"/>
    </location>
</feature>
<evidence type="ECO:0000256" key="5">
    <source>
        <dbReference type="ARBA" id="ARBA00023159"/>
    </source>
</evidence>
<feature type="compositionally biased region" description="Acidic residues" evidence="9">
    <location>
        <begin position="193"/>
        <end position="209"/>
    </location>
</feature>
<feature type="compositionally biased region" description="Low complexity" evidence="9">
    <location>
        <begin position="576"/>
        <end position="590"/>
    </location>
</feature>
<keyword evidence="12" id="KW-1185">Reference proteome</keyword>
<proteinExistence type="predicted"/>
<evidence type="ECO:0000256" key="9">
    <source>
        <dbReference type="SAM" id="MobiDB-lite"/>
    </source>
</evidence>
<feature type="region of interest" description="Disordered" evidence="9">
    <location>
        <begin position="108"/>
        <end position="149"/>
    </location>
</feature>
<feature type="region of interest" description="Disordered" evidence="9">
    <location>
        <begin position="193"/>
        <end position="235"/>
    </location>
</feature>
<keyword evidence="4" id="KW-0805">Transcription regulation</keyword>
<dbReference type="SMART" id="SM00360">
    <property type="entry name" value="RRM"/>
    <property type="match status" value="1"/>
</dbReference>
<keyword evidence="3 8" id="KW-0694">RNA-binding</keyword>
<reference evidence="11" key="2">
    <citation type="submission" date="2025-09" db="UniProtKB">
        <authorList>
            <consortium name="Ensembl"/>
        </authorList>
    </citation>
    <scope>IDENTIFICATION</scope>
</reference>
<keyword evidence="7" id="KW-0539">Nucleus</keyword>
<dbReference type="PANTHER" id="PTHR15528">
    <property type="entry name" value="PEROXISOME PROLIFERATOR ACTIVATED RECEPTOR GAMMA COACTIVATOR 1 PGC-1 -RELATED"/>
    <property type="match status" value="1"/>
</dbReference>
<evidence type="ECO:0000313" key="11">
    <source>
        <dbReference type="Ensembl" id="ENSSGRP00000010490.1"/>
    </source>
</evidence>
<dbReference type="GO" id="GO:0003712">
    <property type="term" value="F:transcription coregulator activity"/>
    <property type="evidence" value="ECO:0007669"/>
    <property type="project" value="InterPro"/>
</dbReference>
<feature type="compositionally biased region" description="Basic residues" evidence="9">
    <location>
        <begin position="593"/>
        <end position="610"/>
    </location>
</feature>
<feature type="compositionally biased region" description="Low complexity" evidence="9">
    <location>
        <begin position="543"/>
        <end position="561"/>
    </location>
</feature>
<dbReference type="GO" id="GO:0005634">
    <property type="term" value="C:nucleus"/>
    <property type="evidence" value="ECO:0007669"/>
    <property type="project" value="UniProtKB-SubCell"/>
</dbReference>
<dbReference type="OrthoDB" id="10047851at2759"/>
<dbReference type="Ensembl" id="ENSSGRT00000011395.1">
    <property type="protein sequence ID" value="ENSSGRP00000010490.1"/>
    <property type="gene ID" value="ENSSGRG00000006956.1"/>
</dbReference>
<dbReference type="PANTHER" id="PTHR15528:SF5">
    <property type="entry name" value="PEROXISOME PROLIFERATOR-ACTIVATED RECEPTOR GAMMA COACTIVATOR-RELATED PROTEIN 1"/>
    <property type="match status" value="1"/>
</dbReference>
<feature type="region of interest" description="Disordered" evidence="9">
    <location>
        <begin position="248"/>
        <end position="275"/>
    </location>
</feature>
<feature type="region of interest" description="Disordered" evidence="9">
    <location>
        <begin position="543"/>
        <end position="619"/>
    </location>
</feature>
<organism evidence="11 12">
    <name type="scientific">Sinocyclocheilus grahami</name>
    <name type="common">Dianchi golden-line fish</name>
    <name type="synonym">Barbus grahami</name>
    <dbReference type="NCBI Taxonomy" id="75366"/>
    <lineage>
        <taxon>Eukaryota</taxon>
        <taxon>Metazoa</taxon>
        <taxon>Chordata</taxon>
        <taxon>Craniata</taxon>
        <taxon>Vertebrata</taxon>
        <taxon>Euteleostomi</taxon>
        <taxon>Actinopterygii</taxon>
        <taxon>Neopterygii</taxon>
        <taxon>Teleostei</taxon>
        <taxon>Ostariophysi</taxon>
        <taxon>Cypriniformes</taxon>
        <taxon>Cyprinidae</taxon>
        <taxon>Cyprininae</taxon>
        <taxon>Sinocyclocheilus</taxon>
    </lineage>
</organism>
<dbReference type="Proteomes" id="UP000472262">
    <property type="component" value="Unassembled WGS sequence"/>
</dbReference>
<evidence type="ECO:0000256" key="2">
    <source>
        <dbReference type="ARBA" id="ARBA00022553"/>
    </source>
</evidence>
<name>A0A672KLB3_SINGR</name>